<dbReference type="PROSITE" id="PS51686">
    <property type="entry name" value="SAM_MT_RSMB_NOP"/>
    <property type="match status" value="1"/>
</dbReference>
<feature type="binding site" evidence="6">
    <location>
        <position position="270"/>
    </location>
    <ligand>
        <name>S-adenosyl-L-methionine</name>
        <dbReference type="ChEBI" id="CHEBI:59789"/>
    </ligand>
</feature>
<accession>A0AAD8YLX0</accession>
<feature type="binding site" evidence="6">
    <location>
        <position position="293"/>
    </location>
    <ligand>
        <name>S-adenosyl-L-methionine</name>
        <dbReference type="ChEBI" id="CHEBI:59789"/>
    </ligand>
</feature>
<dbReference type="InterPro" id="IPR049560">
    <property type="entry name" value="MeTrfase_RsmB-F_NOP2_cat"/>
</dbReference>
<gene>
    <name evidence="9" type="ORF">QTG54_001882</name>
</gene>
<protein>
    <submittedName>
        <fullName evidence="9">RNA methyltransferase, RsmB/NOP family</fullName>
        <ecNumber evidence="9">2.1.1.-</ecNumber>
    </submittedName>
</protein>
<evidence type="ECO:0000256" key="2">
    <source>
        <dbReference type="ARBA" id="ARBA00022679"/>
    </source>
</evidence>
<comment type="caution">
    <text evidence="9">The sequence shown here is derived from an EMBL/GenBank/DDBJ whole genome shotgun (WGS) entry which is preliminary data.</text>
</comment>
<evidence type="ECO:0000259" key="7">
    <source>
        <dbReference type="PROSITE" id="PS50157"/>
    </source>
</evidence>
<comment type="similarity">
    <text evidence="6">Belongs to the class I-like SAM-binding methyltransferase superfamily. RsmB/NOP family.</text>
</comment>
<evidence type="ECO:0000256" key="4">
    <source>
        <dbReference type="ARBA" id="ARBA00022884"/>
    </source>
</evidence>
<feature type="binding site" evidence="6">
    <location>
        <position position="243"/>
    </location>
    <ligand>
        <name>S-adenosyl-L-methionine</name>
        <dbReference type="ChEBI" id="CHEBI:59789"/>
    </ligand>
</feature>
<dbReference type="PROSITE" id="PS00028">
    <property type="entry name" value="ZINC_FINGER_C2H2_1"/>
    <property type="match status" value="1"/>
</dbReference>
<dbReference type="Gene3D" id="4.10.1060.10">
    <property type="entry name" value="Zinc finger, RanBP2-type"/>
    <property type="match status" value="1"/>
</dbReference>
<dbReference type="InterPro" id="IPR013087">
    <property type="entry name" value="Znf_C2H2_type"/>
</dbReference>
<keyword evidence="5" id="KW-0862">Zinc</keyword>
<dbReference type="Pfam" id="PF01189">
    <property type="entry name" value="Methyltr_RsmB-F"/>
    <property type="match status" value="1"/>
</dbReference>
<feature type="domain" description="SAM-dependent MTase RsmB/NOP-type" evidence="8">
    <location>
        <begin position="85"/>
        <end position="471"/>
    </location>
</feature>
<sequence>MSTKVMDCATCGQSFSSRNQLFKHLKELGHGVQTVDGNNNSAADNADKASITERGNEAYYKYYLQQKIINTEDTDAANEQLWKDVYDNLRSPLPITYRIQESSWVGGDFSANLLSLVAKDELQNWSMGGEDGAPKIRITMTKECHHFNRSRNENSNRDNKLSSILHALQELGATYRQELVSAIPPLVLWSCGSNDKDERKEFIVDLCAAPGSKSLQLLDLLHSMNEKGGDANDIPNGLLVVNDSDRHRIITLCQRSRRVPRGPMLAINMDARYFPGIRRKSGYKQKYDKVLADVPCSGDGTSRKNKNVWNEWSIPQAMSLHKLQRKILRRGLELLRPGGLIVYSTCSLNPLENEAVVSSVIDDVGGTDKVKIVPLPPWLTTKFKAMKGLSTWLVPTSKYGKANKEEDVAFDMYECYADVPAKLKSGKITPSMFPVVSDLELKSQLQHCARFVPLKDSIDSGGFFVACLIRLKVGELGEKPKTDKKKSDDETKTDVNEPVKRARVSGDTQIQSCIEKDGSKAVSPTNELLREGDWICEVCDKLNFGRRDSRTCIGCKKRKPKIDTEEKVKRQPLLKAPCNKNELDPFLDFFGISSSNSAFQNVRIIHRKRERTFVLVSAPVAALSISEQWGAFREAGISLITMPTIPSGEEESENPKHTDITTLFDEAVPLLALHAKKRHINISTISFQKALAQSIFEDLKKETAETERIKTTIDIPLTPLCGNGPWYESHEIATEPGVFIVSCACPLKGDVGRFSFWCRRHTDGSVTTETSSRVLAAMLVVVHTYLEVTPAEGERNNLKWMGVDDTQFFNVD</sequence>
<keyword evidence="1 6" id="KW-0489">Methyltransferase</keyword>
<feature type="binding site" evidence="6">
    <location>
        <begin position="207"/>
        <end position="213"/>
    </location>
    <ligand>
        <name>S-adenosyl-L-methionine</name>
        <dbReference type="ChEBI" id="CHEBI:59789"/>
    </ligand>
</feature>
<evidence type="ECO:0000313" key="10">
    <source>
        <dbReference type="Proteomes" id="UP001224775"/>
    </source>
</evidence>
<keyword evidence="4 6" id="KW-0694">RNA-binding</keyword>
<feature type="domain" description="C2H2-type" evidence="7">
    <location>
        <begin position="6"/>
        <end position="30"/>
    </location>
</feature>
<dbReference type="SUPFAM" id="SSF53335">
    <property type="entry name" value="S-adenosyl-L-methionine-dependent methyltransferases"/>
    <property type="match status" value="1"/>
</dbReference>
<dbReference type="Gene3D" id="3.40.50.150">
    <property type="entry name" value="Vaccinia Virus protein VP39"/>
    <property type="match status" value="1"/>
</dbReference>
<dbReference type="InterPro" id="IPR029063">
    <property type="entry name" value="SAM-dependent_MTases_sf"/>
</dbReference>
<dbReference type="GO" id="GO:0001510">
    <property type="term" value="P:RNA methylation"/>
    <property type="evidence" value="ECO:0007669"/>
    <property type="project" value="InterPro"/>
</dbReference>
<dbReference type="EC" id="2.1.1.-" evidence="9"/>
<evidence type="ECO:0000259" key="8">
    <source>
        <dbReference type="PROSITE" id="PS51686"/>
    </source>
</evidence>
<reference evidence="9" key="1">
    <citation type="submission" date="2023-06" db="EMBL/GenBank/DDBJ databases">
        <title>Survivors Of The Sea: Transcriptome response of Skeletonema marinoi to long-term dormancy.</title>
        <authorList>
            <person name="Pinder M.I.M."/>
            <person name="Kourtchenko O."/>
            <person name="Robertson E.K."/>
            <person name="Larsson T."/>
            <person name="Maumus F."/>
            <person name="Osuna-Cruz C.M."/>
            <person name="Vancaester E."/>
            <person name="Stenow R."/>
            <person name="Vandepoele K."/>
            <person name="Ploug H."/>
            <person name="Bruchert V."/>
            <person name="Godhe A."/>
            <person name="Topel M."/>
        </authorList>
    </citation>
    <scope>NUCLEOTIDE SEQUENCE</scope>
    <source>
        <strain evidence="9">R05AC</strain>
    </source>
</reference>
<keyword evidence="5" id="KW-0479">Metal-binding</keyword>
<keyword evidence="10" id="KW-1185">Reference proteome</keyword>
<dbReference type="SUPFAM" id="SSF90209">
    <property type="entry name" value="Ran binding protein zinc finger-like"/>
    <property type="match status" value="1"/>
</dbReference>
<dbReference type="GO" id="GO:0008270">
    <property type="term" value="F:zinc ion binding"/>
    <property type="evidence" value="ECO:0007669"/>
    <property type="project" value="UniProtKB-KW"/>
</dbReference>
<evidence type="ECO:0000256" key="3">
    <source>
        <dbReference type="ARBA" id="ARBA00022691"/>
    </source>
</evidence>
<organism evidence="9 10">
    <name type="scientific">Skeletonema marinoi</name>
    <dbReference type="NCBI Taxonomy" id="267567"/>
    <lineage>
        <taxon>Eukaryota</taxon>
        <taxon>Sar</taxon>
        <taxon>Stramenopiles</taxon>
        <taxon>Ochrophyta</taxon>
        <taxon>Bacillariophyta</taxon>
        <taxon>Coscinodiscophyceae</taxon>
        <taxon>Thalassiosirophycidae</taxon>
        <taxon>Thalassiosirales</taxon>
        <taxon>Skeletonemataceae</taxon>
        <taxon>Skeletonema</taxon>
        <taxon>Skeletonema marinoi-dohrnii complex</taxon>
    </lineage>
</organism>
<dbReference type="InterPro" id="IPR023267">
    <property type="entry name" value="RCMT"/>
</dbReference>
<dbReference type="GO" id="GO:0008173">
    <property type="term" value="F:RNA methyltransferase activity"/>
    <property type="evidence" value="ECO:0007669"/>
    <property type="project" value="InterPro"/>
</dbReference>
<dbReference type="InterPro" id="IPR036443">
    <property type="entry name" value="Znf_RanBP2_sf"/>
</dbReference>
<evidence type="ECO:0000313" key="9">
    <source>
        <dbReference type="EMBL" id="KAK1747919.1"/>
    </source>
</evidence>
<dbReference type="Proteomes" id="UP001224775">
    <property type="component" value="Unassembled WGS sequence"/>
</dbReference>
<feature type="active site" description="Nucleophile" evidence="6">
    <location>
        <position position="346"/>
    </location>
</feature>
<keyword evidence="2 6" id="KW-0808">Transferase</keyword>
<dbReference type="PANTHER" id="PTHR22808">
    <property type="entry name" value="NCL1 YEAST -RELATED NOL1/NOP2/FMU SUN DOMAIN-CONTAINING"/>
    <property type="match status" value="1"/>
</dbReference>
<dbReference type="EMBL" id="JATAAI010000002">
    <property type="protein sequence ID" value="KAK1747919.1"/>
    <property type="molecule type" value="Genomic_DNA"/>
</dbReference>
<name>A0AAD8YLX0_9STRA</name>
<dbReference type="AlphaFoldDB" id="A0AAD8YLX0"/>
<proteinExistence type="inferred from homology"/>
<dbReference type="PRINTS" id="PR02008">
    <property type="entry name" value="RCMTFAMILY"/>
</dbReference>
<dbReference type="GO" id="GO:0003723">
    <property type="term" value="F:RNA binding"/>
    <property type="evidence" value="ECO:0007669"/>
    <property type="project" value="UniProtKB-UniRule"/>
</dbReference>
<keyword evidence="5" id="KW-0863">Zinc-finger</keyword>
<dbReference type="PROSITE" id="PS50157">
    <property type="entry name" value="ZINC_FINGER_C2H2_2"/>
    <property type="match status" value="1"/>
</dbReference>
<evidence type="ECO:0000256" key="1">
    <source>
        <dbReference type="ARBA" id="ARBA00022603"/>
    </source>
</evidence>
<dbReference type="InterPro" id="IPR001678">
    <property type="entry name" value="MeTrfase_RsmB-F_NOP2_dom"/>
</dbReference>
<keyword evidence="3 6" id="KW-0949">S-adenosyl-L-methionine</keyword>
<evidence type="ECO:0000256" key="5">
    <source>
        <dbReference type="PROSITE-ProRule" id="PRU00042"/>
    </source>
</evidence>
<evidence type="ECO:0000256" key="6">
    <source>
        <dbReference type="PROSITE-ProRule" id="PRU01023"/>
    </source>
</evidence>